<name>A0AAV2Z5P9_9STRA</name>
<evidence type="ECO:0000313" key="3">
    <source>
        <dbReference type="EMBL" id="DBA01140.1"/>
    </source>
</evidence>
<feature type="compositionally biased region" description="Acidic residues" evidence="1">
    <location>
        <begin position="478"/>
        <end position="510"/>
    </location>
</feature>
<evidence type="ECO:0000256" key="1">
    <source>
        <dbReference type="SAM" id="MobiDB-lite"/>
    </source>
</evidence>
<dbReference type="AlphaFoldDB" id="A0AAV2Z5P9"/>
<dbReference type="PANTHER" id="PTHR43358:SF4">
    <property type="entry name" value="ALPHA_BETA HYDROLASE FOLD-1 DOMAIN-CONTAINING PROTEIN"/>
    <property type="match status" value="1"/>
</dbReference>
<evidence type="ECO:0000259" key="2">
    <source>
        <dbReference type="Pfam" id="PF12146"/>
    </source>
</evidence>
<dbReference type="InterPro" id="IPR022742">
    <property type="entry name" value="Hydrolase_4"/>
</dbReference>
<feature type="region of interest" description="Disordered" evidence="1">
    <location>
        <begin position="389"/>
        <end position="437"/>
    </location>
</feature>
<sequence length="510" mass="56484">MDDSMSEGDRRSMWSMIKEGYEGLVMTVIRPLRATYSPADLGPKRAMLRDVVMQRTDMKLKNPGGYTLECSWWRPKTEKTQKTPCIVILHGNSSCRLGGLEIVSYAIPAGFSAFALDFSGSGLSEGKYVSLGYHEREDIATVVKYLRESGEVSNIILWGRSMGAVAALLYAETDPEINALVLDSPFSSLPQLATELVADGKLGVPKIAVNLVMRLIRRDIKKRAKFDMFKLKPIAKVSKCTIPAFFVAGLNDELVGPHHVRALSKAHNGPNQLYQFQGGHNSPRPANFFIQALQFVRVMIGMLPLQLDSPMASPEKPQRTPVVLHNPLEPGMSIEMVHKMSIKELKACIDRAGFSDVTCIEKAELVELVLKLYARWARLNLQEAIAASGSAKASPPPSAHASSPSEVELPRSQSSRELDTPSSVDKGRRHSEGSLETVEEFPDVQRAFFPAMTSSCSSIMSDAELTQALGRGHRTSGEDYDEEEDEEEEEEHSVSEYDEQREESEVEEHV</sequence>
<dbReference type="SUPFAM" id="SSF53474">
    <property type="entry name" value="alpha/beta-Hydrolases"/>
    <property type="match status" value="1"/>
</dbReference>
<proteinExistence type="predicted"/>
<reference evidence="3" key="2">
    <citation type="journal article" date="2023" name="Microbiol Resour">
        <title>Decontamination and Annotation of the Draft Genome Sequence of the Oomycete Lagenidium giganteum ARSEF 373.</title>
        <authorList>
            <person name="Morgan W.R."/>
            <person name="Tartar A."/>
        </authorList>
    </citation>
    <scope>NUCLEOTIDE SEQUENCE</scope>
    <source>
        <strain evidence="3">ARSEF 373</strain>
    </source>
</reference>
<feature type="domain" description="Serine aminopeptidase S33" evidence="2">
    <location>
        <begin position="85"/>
        <end position="192"/>
    </location>
</feature>
<dbReference type="EMBL" id="DAKRPA010000053">
    <property type="protein sequence ID" value="DBA01140.1"/>
    <property type="molecule type" value="Genomic_DNA"/>
</dbReference>
<evidence type="ECO:0000313" key="4">
    <source>
        <dbReference type="Proteomes" id="UP001146120"/>
    </source>
</evidence>
<feature type="compositionally biased region" description="Low complexity" evidence="1">
    <location>
        <begin position="389"/>
        <end position="405"/>
    </location>
</feature>
<feature type="region of interest" description="Disordered" evidence="1">
    <location>
        <begin position="463"/>
        <end position="510"/>
    </location>
</feature>
<accession>A0AAV2Z5P9</accession>
<gene>
    <name evidence="3" type="ORF">N0F65_001768</name>
</gene>
<dbReference type="PANTHER" id="PTHR43358">
    <property type="entry name" value="ALPHA/BETA-HYDROLASE"/>
    <property type="match status" value="1"/>
</dbReference>
<dbReference type="InterPro" id="IPR052920">
    <property type="entry name" value="DNA-binding_regulatory"/>
</dbReference>
<organism evidence="3 4">
    <name type="scientific">Lagenidium giganteum</name>
    <dbReference type="NCBI Taxonomy" id="4803"/>
    <lineage>
        <taxon>Eukaryota</taxon>
        <taxon>Sar</taxon>
        <taxon>Stramenopiles</taxon>
        <taxon>Oomycota</taxon>
        <taxon>Peronosporomycetes</taxon>
        <taxon>Pythiales</taxon>
        <taxon>Pythiaceae</taxon>
    </lineage>
</organism>
<reference evidence="3" key="1">
    <citation type="submission" date="2022-11" db="EMBL/GenBank/DDBJ databases">
        <authorList>
            <person name="Morgan W.R."/>
            <person name="Tartar A."/>
        </authorList>
    </citation>
    <scope>NUCLEOTIDE SEQUENCE</scope>
    <source>
        <strain evidence="3">ARSEF 373</strain>
    </source>
</reference>
<comment type="caution">
    <text evidence="3">The sequence shown here is derived from an EMBL/GenBank/DDBJ whole genome shotgun (WGS) entry which is preliminary data.</text>
</comment>
<keyword evidence="4" id="KW-1185">Reference proteome</keyword>
<protein>
    <recommendedName>
        <fullName evidence="2">Serine aminopeptidase S33 domain-containing protein</fullName>
    </recommendedName>
</protein>
<dbReference type="Pfam" id="PF12146">
    <property type="entry name" value="Hydrolase_4"/>
    <property type="match status" value="1"/>
</dbReference>
<dbReference type="Gene3D" id="3.40.50.1820">
    <property type="entry name" value="alpha/beta hydrolase"/>
    <property type="match status" value="1"/>
</dbReference>
<dbReference type="Proteomes" id="UP001146120">
    <property type="component" value="Unassembled WGS sequence"/>
</dbReference>
<dbReference type="InterPro" id="IPR029058">
    <property type="entry name" value="AB_hydrolase_fold"/>
</dbReference>